<comment type="caution">
    <text evidence="2">The sequence shown here is derived from an EMBL/GenBank/DDBJ whole genome shotgun (WGS) entry which is preliminary data.</text>
</comment>
<feature type="domain" description="TIR" evidence="1">
    <location>
        <begin position="304"/>
        <end position="443"/>
    </location>
</feature>
<dbReference type="Proteomes" id="UP000189670">
    <property type="component" value="Unassembled WGS sequence"/>
</dbReference>
<evidence type="ECO:0000313" key="2">
    <source>
        <dbReference type="EMBL" id="ETR70874.1"/>
    </source>
</evidence>
<dbReference type="EMBL" id="ATBP01000355">
    <property type="protein sequence ID" value="ETR70874.1"/>
    <property type="molecule type" value="Genomic_DNA"/>
</dbReference>
<dbReference type="PANTHER" id="PTHR34825">
    <property type="entry name" value="CONSERVED PROTEIN, WITH A WEAK D-GALACTARATE DEHYDRATASE/ALTRONATE HYDROLASE DOMAIN"/>
    <property type="match status" value="1"/>
</dbReference>
<dbReference type="PROSITE" id="PS50104">
    <property type="entry name" value="TIR"/>
    <property type="match status" value="1"/>
</dbReference>
<dbReference type="InterPro" id="IPR035897">
    <property type="entry name" value="Toll_tir_struct_dom_sf"/>
</dbReference>
<sequence length="492" mass="57480">MRHEYLLDSDLLNSKEKSDFNAIVWQEASQETCAFALKNLSKHLKKYYNQEVIILCDEYDTPVHDGYLHNYYNDIIDFMRMFLGSAYKDNPNLYKGVLTGILRIARESIFSELNNLDVFTVIDDQFGDYFGITEDNMKKIMMDYDLMSHESIVKKAYDGYFFGSHRIYNPWSVLHYCANPKAGSKPYWINTSGNALIRQLIFQEHLLKVSDIQALIDGKPVWKVINENLVMKDLNTFRDAVWNLLLFSGYLTITEKRPDPENSNNNICCLKIPNTEIKNYFISEMSDLKAAQNIETLIASENQSIKKVFISYNHNDLAFVKRLKNDLEQAGIQLIIDIERMKFGDDIKEFIEFSVQTSDITLSVISKKSLASPWVMLETLETFQQEDYMKTMRYIPVIIDHNFQSPDFALQLIANIEKNIDLIFDEISRLSKKYLATDSLDLKKKRLVSLRSNIDQVLSRLNERLIADFSTQEKYEMNFLRLVRSIKQMYNN</sequence>
<dbReference type="Pfam" id="PF09820">
    <property type="entry name" value="AAA-ATPase_like"/>
    <property type="match status" value="1"/>
</dbReference>
<accession>A0A1V1P7W6</accession>
<dbReference type="Pfam" id="PF13676">
    <property type="entry name" value="TIR_2"/>
    <property type="match status" value="1"/>
</dbReference>
<dbReference type="Gene3D" id="3.40.50.10140">
    <property type="entry name" value="Toll/interleukin-1 receptor homology (TIR) domain"/>
    <property type="match status" value="1"/>
</dbReference>
<dbReference type="AlphaFoldDB" id="A0A1V1P7W6"/>
<reference evidence="3" key="1">
    <citation type="submission" date="2012-11" db="EMBL/GenBank/DDBJ databases">
        <authorList>
            <person name="Lucero-Rivera Y.E."/>
            <person name="Tovar-Ramirez D."/>
        </authorList>
    </citation>
    <scope>NUCLEOTIDE SEQUENCE [LARGE SCALE GENOMIC DNA]</scope>
    <source>
        <strain evidence="3">Araruama</strain>
    </source>
</reference>
<proteinExistence type="predicted"/>
<protein>
    <recommendedName>
        <fullName evidence="1">TIR domain-containing protein</fullName>
    </recommendedName>
</protein>
<dbReference type="InterPro" id="IPR000157">
    <property type="entry name" value="TIR_dom"/>
</dbReference>
<dbReference type="PANTHER" id="PTHR34825:SF1">
    <property type="entry name" value="AAA-ATPASE-LIKE DOMAIN-CONTAINING PROTEIN"/>
    <property type="match status" value="1"/>
</dbReference>
<evidence type="ECO:0000259" key="1">
    <source>
        <dbReference type="PROSITE" id="PS50104"/>
    </source>
</evidence>
<dbReference type="SMART" id="SM00255">
    <property type="entry name" value="TIR"/>
    <property type="match status" value="1"/>
</dbReference>
<dbReference type="InterPro" id="IPR018631">
    <property type="entry name" value="AAA-ATPase-like_dom"/>
</dbReference>
<dbReference type="GO" id="GO:0007165">
    <property type="term" value="P:signal transduction"/>
    <property type="evidence" value="ECO:0007669"/>
    <property type="project" value="InterPro"/>
</dbReference>
<organism evidence="2 3">
    <name type="scientific">Candidatus Magnetoglobus multicellularis str. Araruama</name>
    <dbReference type="NCBI Taxonomy" id="890399"/>
    <lineage>
        <taxon>Bacteria</taxon>
        <taxon>Pseudomonadati</taxon>
        <taxon>Thermodesulfobacteriota</taxon>
        <taxon>Desulfobacteria</taxon>
        <taxon>Desulfobacterales</taxon>
        <taxon>Desulfobacteraceae</taxon>
        <taxon>Candidatus Magnetoglobus</taxon>
    </lineage>
</organism>
<gene>
    <name evidence="2" type="ORF">OMM_02917</name>
</gene>
<name>A0A1V1P7W6_9BACT</name>
<dbReference type="SUPFAM" id="SSF52200">
    <property type="entry name" value="Toll/Interleukin receptor TIR domain"/>
    <property type="match status" value="1"/>
</dbReference>
<evidence type="ECO:0000313" key="3">
    <source>
        <dbReference type="Proteomes" id="UP000189670"/>
    </source>
</evidence>